<evidence type="ECO:0000256" key="1">
    <source>
        <dbReference type="SAM" id="Coils"/>
    </source>
</evidence>
<proteinExistence type="predicted"/>
<evidence type="ECO:0000313" key="3">
    <source>
        <dbReference type="Proteomes" id="UP001273505"/>
    </source>
</evidence>
<dbReference type="InterPro" id="IPR012434">
    <property type="entry name" value="DUF1631"/>
</dbReference>
<protein>
    <submittedName>
        <fullName evidence="2">DUF1631 family protein</fullName>
    </submittedName>
</protein>
<dbReference type="Proteomes" id="UP001273505">
    <property type="component" value="Unassembled WGS sequence"/>
</dbReference>
<accession>A0ABU4S2F6</accession>
<comment type="caution">
    <text evidence="2">The sequence shown here is derived from an EMBL/GenBank/DDBJ whole genome shotgun (WGS) entry which is preliminary data.</text>
</comment>
<reference evidence="2 3" key="1">
    <citation type="submission" date="2023-11" db="EMBL/GenBank/DDBJ databases">
        <title>Gilvimarinus fulvus sp. nov., isolated from the surface of Kelp.</title>
        <authorList>
            <person name="Sun Y.Y."/>
            <person name="Gong Y."/>
            <person name="Du Z.J."/>
        </authorList>
    </citation>
    <scope>NUCLEOTIDE SEQUENCE [LARGE SCALE GENOMIC DNA]</scope>
    <source>
        <strain evidence="2 3">SDUM040013</strain>
    </source>
</reference>
<dbReference type="EMBL" id="JAXAFO010000050">
    <property type="protein sequence ID" value="MDX6851340.1"/>
    <property type="molecule type" value="Genomic_DNA"/>
</dbReference>
<dbReference type="Pfam" id="PF07793">
    <property type="entry name" value="DUF1631"/>
    <property type="match status" value="1"/>
</dbReference>
<keyword evidence="3" id="KW-1185">Reference proteome</keyword>
<evidence type="ECO:0000313" key="2">
    <source>
        <dbReference type="EMBL" id="MDX6851340.1"/>
    </source>
</evidence>
<sequence length="579" mass="66749">MEHTQQALAAYLSDLSLWEDAHKALSEQLQAGMLQLPRLPYQEFRKRAPEADATWLFGLWLARNVRDNMHCDTDLSDRLTQVQRLLVNLLAQPEPAAAVFDRRWFDAWDNFFFHWQSWYPGLGTAADKFLVRCDETLQQLTPDNLEQSLQAIEAFNHRAGRDLDRAARLAARIRDTELGQRKVQQARMQVKDALNEWMAGSSLPDEVFSYINHSIAPALQYYLINDKRDDWELWTDLMQTLCRFFEPNKTDEARAEFERAAPRFGARLGATKPPVNCESQEYHQFVHNVVDGVDRLIAGKGLETSIAPPMFGKKTAPRIRTHRRDQDEHNLSCGDWLLFSGTTEGDLRCQYLLQSPVSDELIFVNRLGHKVAQMSVGNYLDALDNRQVQPLAQQKVYSTAMNKAWARLVHCHSEARVKWEMHEKMARQRQAQQERERQERERAIAARKLADKAARQKAMADELARLQALKLEREAAEAQARQVLLAKRTEVAEADIAALTPGVLADIVLADNVRERCSLGMIIPSTGKYIFYDQYQRKLKEWRRAELLQQILDGNIEFYDAEPGFESRLEKIVFGQKRS</sequence>
<organism evidence="2 3">
    <name type="scientific">Gilvimarinus gilvus</name>
    <dbReference type="NCBI Taxonomy" id="3058038"/>
    <lineage>
        <taxon>Bacteria</taxon>
        <taxon>Pseudomonadati</taxon>
        <taxon>Pseudomonadota</taxon>
        <taxon>Gammaproteobacteria</taxon>
        <taxon>Cellvibrionales</taxon>
        <taxon>Cellvibrionaceae</taxon>
        <taxon>Gilvimarinus</taxon>
    </lineage>
</organism>
<dbReference type="RefSeq" id="WP_302723078.1">
    <property type="nucleotide sequence ID" value="NZ_JAULRU010000577.1"/>
</dbReference>
<feature type="coiled-coil region" evidence="1">
    <location>
        <begin position="421"/>
        <end position="486"/>
    </location>
</feature>
<name>A0ABU4S2F6_9GAMM</name>
<keyword evidence="1" id="KW-0175">Coiled coil</keyword>
<gene>
    <name evidence="2" type="ORF">SCD92_18330</name>
</gene>